<dbReference type="GO" id="GO:0004386">
    <property type="term" value="F:helicase activity"/>
    <property type="evidence" value="ECO:0007669"/>
    <property type="project" value="UniProtKB-KW"/>
</dbReference>
<organism evidence="2 3">
    <name type="scientific">Rheinheimera muenzenbergensis</name>
    <dbReference type="NCBI Taxonomy" id="1193628"/>
    <lineage>
        <taxon>Bacteria</taxon>
        <taxon>Pseudomonadati</taxon>
        <taxon>Pseudomonadota</taxon>
        <taxon>Gammaproteobacteria</taxon>
        <taxon>Chromatiales</taxon>
        <taxon>Chromatiaceae</taxon>
        <taxon>Rheinheimera</taxon>
    </lineage>
</organism>
<feature type="domain" description="Helicase ATP-binding" evidence="1">
    <location>
        <begin position="220"/>
        <end position="411"/>
    </location>
</feature>
<dbReference type="RefSeq" id="WP_335737342.1">
    <property type="nucleotide sequence ID" value="NZ_JALAAR010000017.1"/>
</dbReference>
<comment type="caution">
    <text evidence="2">The sequence shown here is derived from an EMBL/GenBank/DDBJ whole genome shotgun (WGS) entry which is preliminary data.</text>
</comment>
<dbReference type="InterPro" id="IPR014001">
    <property type="entry name" value="Helicase_ATP-bd"/>
</dbReference>
<reference evidence="2 3" key="1">
    <citation type="journal article" date="2023" name="Ecotoxicol. Environ. Saf.">
        <title>Mercury remediation potential of mercury-resistant strain Rheinheimera metallidurans sp. nov. isolated from a municipal waste dumping site.</title>
        <authorList>
            <person name="Yadav V."/>
            <person name="Manjhi A."/>
            <person name="Vadakedath N."/>
        </authorList>
    </citation>
    <scope>NUCLEOTIDE SEQUENCE [LARGE SCALE GENOMIC DNA]</scope>
    <source>
        <strain evidence="2 3">E-49</strain>
    </source>
</reference>
<dbReference type="InterPro" id="IPR011528">
    <property type="entry name" value="NERD"/>
</dbReference>
<evidence type="ECO:0000259" key="1">
    <source>
        <dbReference type="SMART" id="SM00487"/>
    </source>
</evidence>
<keyword evidence="2" id="KW-0347">Helicase</keyword>
<keyword evidence="3" id="KW-1185">Reference proteome</keyword>
<dbReference type="Pfam" id="PF08378">
    <property type="entry name" value="NERD"/>
    <property type="match status" value="1"/>
</dbReference>
<keyword evidence="2" id="KW-0547">Nucleotide-binding</keyword>
<dbReference type="EMBL" id="JALAAR010000017">
    <property type="protein sequence ID" value="MEH8018948.1"/>
    <property type="molecule type" value="Genomic_DNA"/>
</dbReference>
<dbReference type="InterPro" id="IPR027417">
    <property type="entry name" value="P-loop_NTPase"/>
</dbReference>
<dbReference type="Pfam" id="PF13245">
    <property type="entry name" value="AAA_19"/>
    <property type="match status" value="1"/>
</dbReference>
<sequence>MAFMYPSYGPKSNSSAIAEPLVYQLFKEQLDDTFHVIHSIPWLSSFVTEMRGDKSPNGEVDFLVIHETLGILAVEVKGGVLNHDVNGFFYTKESGFGVSRIDPALQLSRGVYALQSWFRQNGIEIKIGSAFCFPGSQIPPSSLPPGYADFNQYTKVSLVIDKPSLPRFGEKISEIMSFHKQNLGSVQFKAFQIQKMIEMILPTIDAMPCWISRVNSDNFLWLKLTDEQKSCVDDALESPRLIVNGWPGSGKTIVGIQVARLLSKANKRVLFITFNKLLAAKLKDELKEHASICDVLTLYGLAHCASKEIQEQSDISDEKLDPEYSGAYDKDSEVVQILKLAGKYGYFDKYDHLIVDEGQVIWKEAWEIFFDNFVKKQIVVLCDATQAFEYEKPVSLEWLESRLSTRAFTLTNSLRVPKKICDRLKLFAKPSYTVNNPRDFEDDTLVELITHHPKSSLKKLMSELLSEGIPPAYITVLKPTFLSVPKELIPSGVKLENIGRFRGLESPFVIVYADPKMSNIEFFIAYSRATSRCIALFDAFHIQQKAYGSIGPDLYTKHPQLVEQEVSRSLTSLMLKSLALDEEELHTALPIYWSNKWSIYLLKENTDEITRSLLEIYLRTNSTPLVLTWGRNSVRTLSLIPSDRISYEDDFSSDTYEIRECITCCSATPQIIYNSQSDSCLSCSNNRTRERCSDFEDKLKEIGDVISYKKDLSKEERTQLHAAIYILCGFRRLGDLRFSEQALFTFSYGNKSMSRLAVAFSLWYLHRTVKKNESKVKIGQVSKATREWNQEIRNWNPQSWNAFVNDAFRVFEKYGLVKSESDGWRTIDIGAIDESHK</sequence>
<protein>
    <submittedName>
        <fullName evidence="2">DEAD/DEAH box helicase family protein</fullName>
    </submittedName>
</protein>
<accession>A0ABU8CAK4</accession>
<dbReference type="SMART" id="SM00487">
    <property type="entry name" value="DEXDc"/>
    <property type="match status" value="1"/>
</dbReference>
<dbReference type="Proteomes" id="UP001375382">
    <property type="component" value="Unassembled WGS sequence"/>
</dbReference>
<proteinExistence type="predicted"/>
<evidence type="ECO:0000313" key="3">
    <source>
        <dbReference type="Proteomes" id="UP001375382"/>
    </source>
</evidence>
<dbReference type="SUPFAM" id="SSF52540">
    <property type="entry name" value="P-loop containing nucleoside triphosphate hydrolases"/>
    <property type="match status" value="1"/>
</dbReference>
<gene>
    <name evidence="2" type="ORF">MN202_17025</name>
</gene>
<evidence type="ECO:0000313" key="2">
    <source>
        <dbReference type="EMBL" id="MEH8018948.1"/>
    </source>
</evidence>
<name>A0ABU8CAK4_9GAMM</name>
<keyword evidence="2" id="KW-0067">ATP-binding</keyword>
<keyword evidence="2" id="KW-0378">Hydrolase</keyword>
<dbReference type="Gene3D" id="3.40.50.300">
    <property type="entry name" value="P-loop containing nucleotide triphosphate hydrolases"/>
    <property type="match status" value="1"/>
</dbReference>